<dbReference type="InterPro" id="IPR036383">
    <property type="entry name" value="TSP1_rpt_sf"/>
</dbReference>
<dbReference type="SUPFAM" id="SSF82895">
    <property type="entry name" value="TSP-1 type 1 repeat"/>
    <property type="match status" value="3"/>
</dbReference>
<dbReference type="OMA" id="CRNERDI"/>
<dbReference type="AlphaFoldDB" id="R7UF50"/>
<evidence type="ECO:0000313" key="4">
    <source>
        <dbReference type="EnsemblMetazoa" id="CapteP100151"/>
    </source>
</evidence>
<keyword evidence="2" id="KW-1015">Disulfide bond</keyword>
<dbReference type="Pfam" id="PF00090">
    <property type="entry name" value="TSP_1"/>
    <property type="match status" value="3"/>
</dbReference>
<dbReference type="PROSITE" id="PS50092">
    <property type="entry name" value="TSP1"/>
    <property type="match status" value="2"/>
</dbReference>
<dbReference type="EMBL" id="AMQN01001704">
    <property type="status" value="NOT_ANNOTATED_CDS"/>
    <property type="molecule type" value="Genomic_DNA"/>
</dbReference>
<protein>
    <submittedName>
        <fullName evidence="3 4">Uncharacterized protein</fullName>
    </submittedName>
</protein>
<reference evidence="4" key="3">
    <citation type="submission" date="2015-06" db="UniProtKB">
        <authorList>
            <consortium name="EnsemblMetazoa"/>
        </authorList>
    </citation>
    <scope>IDENTIFICATION</scope>
</reference>
<dbReference type="Gene3D" id="2.20.100.10">
    <property type="entry name" value="Thrombospondin type-1 (TSP1) repeat"/>
    <property type="match status" value="2"/>
</dbReference>
<evidence type="ECO:0000256" key="2">
    <source>
        <dbReference type="ARBA" id="ARBA00023157"/>
    </source>
</evidence>
<evidence type="ECO:0000313" key="5">
    <source>
        <dbReference type="Proteomes" id="UP000014760"/>
    </source>
</evidence>
<evidence type="ECO:0000313" key="3">
    <source>
        <dbReference type="EMBL" id="ELU01897.1"/>
    </source>
</evidence>
<dbReference type="SMART" id="SM00209">
    <property type="entry name" value="TSP1"/>
    <property type="match status" value="2"/>
</dbReference>
<dbReference type="HOGENOM" id="CLU_047129_2_1_1"/>
<sequence length="151" mass="17109">MTGHESSSGQWSKWSSWTQCDRICDGGQQYRERICEGGEGEWRQCIGHGREVRLCNQQSCEGEWSCWGEFSQCSVTCGVGLKWRRRNCVSSKPGGHYSIPCTGRDYDESQCIMAACVNTSSNSAYGWDQWSEWSPCTAEGNNLQQRHRSCL</sequence>
<dbReference type="PANTHER" id="PTHR22906:SF21">
    <property type="entry name" value="SEMA DOMAIN-CONTAINING PROTEIN"/>
    <property type="match status" value="1"/>
</dbReference>
<dbReference type="OrthoDB" id="446173at2759"/>
<evidence type="ECO:0000256" key="1">
    <source>
        <dbReference type="ARBA" id="ARBA00022737"/>
    </source>
</evidence>
<keyword evidence="1" id="KW-0677">Repeat</keyword>
<reference evidence="3 5" key="2">
    <citation type="journal article" date="2013" name="Nature">
        <title>Insights into bilaterian evolution from three spiralian genomes.</title>
        <authorList>
            <person name="Simakov O."/>
            <person name="Marletaz F."/>
            <person name="Cho S.J."/>
            <person name="Edsinger-Gonzales E."/>
            <person name="Havlak P."/>
            <person name="Hellsten U."/>
            <person name="Kuo D.H."/>
            <person name="Larsson T."/>
            <person name="Lv J."/>
            <person name="Arendt D."/>
            <person name="Savage R."/>
            <person name="Osoegawa K."/>
            <person name="de Jong P."/>
            <person name="Grimwood J."/>
            <person name="Chapman J.A."/>
            <person name="Shapiro H."/>
            <person name="Aerts A."/>
            <person name="Otillar R.P."/>
            <person name="Terry A.Y."/>
            <person name="Boore J.L."/>
            <person name="Grigoriev I.V."/>
            <person name="Lindberg D.R."/>
            <person name="Seaver E.C."/>
            <person name="Weisblat D.A."/>
            <person name="Putnam N.H."/>
            <person name="Rokhsar D.S."/>
        </authorList>
    </citation>
    <scope>NUCLEOTIDE SEQUENCE</scope>
    <source>
        <strain evidence="3 5">I ESC-2004</strain>
    </source>
</reference>
<dbReference type="Proteomes" id="UP000014760">
    <property type="component" value="Unassembled WGS sequence"/>
</dbReference>
<dbReference type="InterPro" id="IPR052065">
    <property type="entry name" value="Compl_asym_regulator"/>
</dbReference>
<gene>
    <name evidence="3" type="ORF">CAPTEDRAFT_100151</name>
</gene>
<keyword evidence="5" id="KW-1185">Reference proteome</keyword>
<dbReference type="EMBL" id="KB304598">
    <property type="protein sequence ID" value="ELU01897.1"/>
    <property type="molecule type" value="Genomic_DNA"/>
</dbReference>
<feature type="non-terminal residue" evidence="3">
    <location>
        <position position="151"/>
    </location>
</feature>
<dbReference type="InterPro" id="IPR000884">
    <property type="entry name" value="TSP1_rpt"/>
</dbReference>
<accession>R7UF50</accession>
<organism evidence="3">
    <name type="scientific">Capitella teleta</name>
    <name type="common">Polychaete worm</name>
    <dbReference type="NCBI Taxonomy" id="283909"/>
    <lineage>
        <taxon>Eukaryota</taxon>
        <taxon>Metazoa</taxon>
        <taxon>Spiralia</taxon>
        <taxon>Lophotrochozoa</taxon>
        <taxon>Annelida</taxon>
        <taxon>Polychaeta</taxon>
        <taxon>Sedentaria</taxon>
        <taxon>Scolecida</taxon>
        <taxon>Capitellidae</taxon>
        <taxon>Capitella</taxon>
    </lineage>
</organism>
<name>R7UF50_CAPTE</name>
<reference evidence="5" key="1">
    <citation type="submission" date="2012-12" db="EMBL/GenBank/DDBJ databases">
        <authorList>
            <person name="Hellsten U."/>
            <person name="Grimwood J."/>
            <person name="Chapman J.A."/>
            <person name="Shapiro H."/>
            <person name="Aerts A."/>
            <person name="Otillar R.P."/>
            <person name="Terry A.Y."/>
            <person name="Boore J.L."/>
            <person name="Simakov O."/>
            <person name="Marletaz F."/>
            <person name="Cho S.-J."/>
            <person name="Edsinger-Gonzales E."/>
            <person name="Havlak P."/>
            <person name="Kuo D.-H."/>
            <person name="Larsson T."/>
            <person name="Lv J."/>
            <person name="Arendt D."/>
            <person name="Savage R."/>
            <person name="Osoegawa K."/>
            <person name="de Jong P."/>
            <person name="Lindberg D.R."/>
            <person name="Seaver E.C."/>
            <person name="Weisblat D.A."/>
            <person name="Putnam N.H."/>
            <person name="Grigoriev I.V."/>
            <person name="Rokhsar D.S."/>
        </authorList>
    </citation>
    <scope>NUCLEOTIDE SEQUENCE</scope>
    <source>
        <strain evidence="5">I ESC-2004</strain>
    </source>
</reference>
<dbReference type="EnsemblMetazoa" id="CapteT100151">
    <property type="protein sequence ID" value="CapteP100151"/>
    <property type="gene ID" value="CapteG100151"/>
</dbReference>
<proteinExistence type="predicted"/>
<dbReference type="STRING" id="283909.R7UF50"/>
<dbReference type="PANTHER" id="PTHR22906">
    <property type="entry name" value="PROPERDIN"/>
    <property type="match status" value="1"/>
</dbReference>